<dbReference type="InterPro" id="IPR020472">
    <property type="entry name" value="WD40_PAC1"/>
</dbReference>
<protein>
    <recommendedName>
        <fullName evidence="8">Pre-mRNA-processing factor 17</fullName>
    </recommendedName>
</protein>
<evidence type="ECO:0000313" key="11">
    <source>
        <dbReference type="EMBL" id="WBW72799.1"/>
    </source>
</evidence>
<evidence type="ECO:0000256" key="6">
    <source>
        <dbReference type="ARBA" id="ARBA00023187"/>
    </source>
</evidence>
<dbReference type="KEGG" id="som:SOMG_01186"/>
<evidence type="ECO:0000256" key="7">
    <source>
        <dbReference type="ARBA" id="ARBA00023242"/>
    </source>
</evidence>
<dbReference type="GO" id="GO:0003729">
    <property type="term" value="F:mRNA binding"/>
    <property type="evidence" value="ECO:0007669"/>
    <property type="project" value="TreeGrafter"/>
</dbReference>
<dbReference type="SMART" id="SM00320">
    <property type="entry name" value="WD40"/>
    <property type="match status" value="7"/>
</dbReference>
<evidence type="ECO:0000256" key="2">
    <source>
        <dbReference type="ARBA" id="ARBA00022574"/>
    </source>
</evidence>
<feature type="region of interest" description="Disordered" evidence="10">
    <location>
        <begin position="1"/>
        <end position="23"/>
    </location>
</feature>
<feature type="repeat" description="WD" evidence="9">
    <location>
        <begin position="302"/>
        <end position="343"/>
    </location>
</feature>
<dbReference type="PANTHER" id="PTHR43979">
    <property type="entry name" value="PRE-MRNA-PROCESSING FACTOR 17"/>
    <property type="match status" value="1"/>
</dbReference>
<dbReference type="PROSITE" id="PS50294">
    <property type="entry name" value="WD_REPEATS_REGION"/>
    <property type="match status" value="4"/>
</dbReference>
<keyword evidence="12" id="KW-1185">Reference proteome</keyword>
<evidence type="ECO:0000256" key="1">
    <source>
        <dbReference type="ARBA" id="ARBA00004123"/>
    </source>
</evidence>
<evidence type="ECO:0000256" key="5">
    <source>
        <dbReference type="ARBA" id="ARBA00022737"/>
    </source>
</evidence>
<dbReference type="InterPro" id="IPR032847">
    <property type="entry name" value="PRPF17"/>
</dbReference>
<dbReference type="PROSITE" id="PS00678">
    <property type="entry name" value="WD_REPEATS_1"/>
    <property type="match status" value="1"/>
</dbReference>
<dbReference type="GO" id="GO:0071013">
    <property type="term" value="C:catalytic step 2 spliceosome"/>
    <property type="evidence" value="ECO:0007669"/>
    <property type="project" value="InterPro"/>
</dbReference>
<organism evidence="11 12">
    <name type="scientific">Schizosaccharomyces osmophilus</name>
    <dbReference type="NCBI Taxonomy" id="2545709"/>
    <lineage>
        <taxon>Eukaryota</taxon>
        <taxon>Fungi</taxon>
        <taxon>Dikarya</taxon>
        <taxon>Ascomycota</taxon>
        <taxon>Taphrinomycotina</taxon>
        <taxon>Schizosaccharomycetes</taxon>
        <taxon>Schizosaccharomycetales</taxon>
        <taxon>Schizosaccharomycetaceae</taxon>
        <taxon>Schizosaccharomyces</taxon>
    </lineage>
</organism>
<comment type="subcellular location">
    <subcellularLocation>
        <location evidence="1">Nucleus</location>
    </subcellularLocation>
</comment>
<evidence type="ECO:0000313" key="12">
    <source>
        <dbReference type="Proteomes" id="UP001212411"/>
    </source>
</evidence>
<feature type="repeat" description="WD" evidence="9">
    <location>
        <begin position="388"/>
        <end position="420"/>
    </location>
</feature>
<name>A0AAF0AWC8_9SCHI</name>
<evidence type="ECO:0000256" key="4">
    <source>
        <dbReference type="ARBA" id="ARBA00022728"/>
    </source>
</evidence>
<keyword evidence="4" id="KW-0747">Spliceosome</keyword>
<dbReference type="InterPro" id="IPR001680">
    <property type="entry name" value="WD40_rpt"/>
</dbReference>
<feature type="repeat" description="WD" evidence="9">
    <location>
        <begin position="258"/>
        <end position="300"/>
    </location>
</feature>
<dbReference type="Proteomes" id="UP001212411">
    <property type="component" value="Chromosome 1"/>
</dbReference>
<dbReference type="Pfam" id="PF00400">
    <property type="entry name" value="WD40"/>
    <property type="match status" value="5"/>
</dbReference>
<dbReference type="InterPro" id="IPR015943">
    <property type="entry name" value="WD40/YVTN_repeat-like_dom_sf"/>
</dbReference>
<dbReference type="GeneID" id="80874668"/>
<dbReference type="Gene3D" id="2.130.10.10">
    <property type="entry name" value="YVTN repeat-like/Quinoprotein amine dehydrogenase"/>
    <property type="match status" value="1"/>
</dbReference>
<dbReference type="InterPro" id="IPR019775">
    <property type="entry name" value="WD40_repeat_CS"/>
</dbReference>
<keyword evidence="2 9" id="KW-0853">WD repeat</keyword>
<proteinExistence type="predicted"/>
<dbReference type="SUPFAM" id="SSF50978">
    <property type="entry name" value="WD40 repeat-like"/>
    <property type="match status" value="1"/>
</dbReference>
<dbReference type="PRINTS" id="PR00320">
    <property type="entry name" value="GPROTEINBRPT"/>
</dbReference>
<dbReference type="EMBL" id="CP115611">
    <property type="protein sequence ID" value="WBW72799.1"/>
    <property type="molecule type" value="Genomic_DNA"/>
</dbReference>
<dbReference type="AlphaFoldDB" id="A0AAF0AWC8"/>
<keyword evidence="5" id="KW-0677">Repeat</keyword>
<sequence length="554" mass="62495">MLIPEYSSDSEDQDASLNTSGPVSSFAINAAPTVIETSNNRDLISRSESNFKELSHNVPIDKMHKPLYGPANPYLTRNQESQKNTITGYVERENVSNAVFNQEFNSYGKRKTQFGESEGEPADPSTLRELRKEIKKSRKAAGDPSILEGENTYRGPWAKYDDKSQLSPSSEELEDVEEIVEYTNEDQEKADKEDATVSATPIYEEKPEVKEYSTFHKDSLYDYQNRTYLHVPTDAGLSLTGTPGEQVCYLPKKHIHTWKGHTKGISCLRFLPTSGHLLLSGSLDSEVKIWDVYHDRSLLRTFHGHSKPIRDLSFNQSGSSFLSASFDKTIKLWDTETGKCQQRFATGKQAHCVRFQVDPERPYEFLAGMSDKKILQFDTRAPDSVQSYSHHLGAVNSITYLENGKRFVTTSDDSSMRFWEYGTPIPIKYVADIGMHSMPRVALRPNGKALACQSLDNCIYVYSAVEKYRQNKKKSFRGFNCSGYSLEVGFSPDGRFVYSGDSSGNACFWDWKTCKLLSKLPAHNGPLQSMAFHPQETSKVATSSILDGVIKYWD</sequence>
<feature type="repeat" description="WD" evidence="9">
    <location>
        <begin position="520"/>
        <end position="554"/>
    </location>
</feature>
<dbReference type="RefSeq" id="XP_056037042.1">
    <property type="nucleotide sequence ID" value="XM_056179979.1"/>
</dbReference>
<keyword evidence="7" id="KW-0539">Nucleus</keyword>
<accession>A0AAF0AWC8</accession>
<keyword evidence="6" id="KW-0508">mRNA splicing</keyword>
<dbReference type="GO" id="GO:0000398">
    <property type="term" value="P:mRNA splicing, via spliceosome"/>
    <property type="evidence" value="ECO:0007669"/>
    <property type="project" value="InterPro"/>
</dbReference>
<evidence type="ECO:0000256" key="9">
    <source>
        <dbReference type="PROSITE-ProRule" id="PRU00221"/>
    </source>
</evidence>
<dbReference type="FunFam" id="2.130.10.10:FF:000034">
    <property type="entry name" value="Pre-mRNA-processing factor 17, putative"/>
    <property type="match status" value="1"/>
</dbReference>
<evidence type="ECO:0000256" key="3">
    <source>
        <dbReference type="ARBA" id="ARBA00022664"/>
    </source>
</evidence>
<evidence type="ECO:0000256" key="8">
    <source>
        <dbReference type="ARBA" id="ARBA00068146"/>
    </source>
</evidence>
<dbReference type="PROSITE" id="PS50082">
    <property type="entry name" value="WD_REPEATS_2"/>
    <property type="match status" value="4"/>
</dbReference>
<dbReference type="PANTHER" id="PTHR43979:SF1">
    <property type="entry name" value="PRE-MRNA-PROCESSING FACTOR 17"/>
    <property type="match status" value="1"/>
</dbReference>
<keyword evidence="3" id="KW-0507">mRNA processing</keyword>
<dbReference type="InterPro" id="IPR036322">
    <property type="entry name" value="WD40_repeat_dom_sf"/>
</dbReference>
<reference evidence="11 12" key="1">
    <citation type="journal article" date="2023" name="G3 (Bethesda)">
        <title>A high-quality reference genome for the fission yeast Schizosaccharomyces osmophilus.</title>
        <authorList>
            <person name="Jia G.S."/>
            <person name="Zhang W.C."/>
            <person name="Liang Y."/>
            <person name="Liu X.H."/>
            <person name="Rhind N."/>
            <person name="Pidoux A."/>
            <person name="Brysch-Herzberg M."/>
            <person name="Du L.L."/>
        </authorList>
    </citation>
    <scope>NUCLEOTIDE SEQUENCE [LARGE SCALE GENOMIC DNA]</scope>
    <source>
        <strain evidence="11 12">CBS 15793</strain>
    </source>
</reference>
<evidence type="ECO:0000256" key="10">
    <source>
        <dbReference type="SAM" id="MobiDB-lite"/>
    </source>
</evidence>
<gene>
    <name evidence="11" type="primary">prp17</name>
    <name evidence="11" type="ORF">SOMG_01186</name>
</gene>
<dbReference type="CDD" id="cd00200">
    <property type="entry name" value="WD40"/>
    <property type="match status" value="1"/>
</dbReference>